<reference evidence="1 2" key="1">
    <citation type="submission" date="2019-03" db="EMBL/GenBank/DDBJ databases">
        <title>Single cell metagenomics reveals metabolic interactions within the superorganism composed of flagellate Streblomastix strix and complex community of Bacteroidetes bacteria on its surface.</title>
        <authorList>
            <person name="Treitli S.C."/>
            <person name="Kolisko M."/>
            <person name="Husnik F."/>
            <person name="Keeling P."/>
            <person name="Hampl V."/>
        </authorList>
    </citation>
    <scope>NUCLEOTIDE SEQUENCE [LARGE SCALE GENOMIC DNA]</scope>
    <source>
        <strain evidence="1">ST1C</strain>
    </source>
</reference>
<proteinExistence type="predicted"/>
<accession>A0A5J4VA28</accession>
<gene>
    <name evidence="1" type="ORF">EZS28_025195</name>
</gene>
<organism evidence="1 2">
    <name type="scientific">Streblomastix strix</name>
    <dbReference type="NCBI Taxonomy" id="222440"/>
    <lineage>
        <taxon>Eukaryota</taxon>
        <taxon>Metamonada</taxon>
        <taxon>Preaxostyla</taxon>
        <taxon>Oxymonadida</taxon>
        <taxon>Streblomastigidae</taxon>
        <taxon>Streblomastix</taxon>
    </lineage>
</organism>
<sequence>MRRFIHQKSLLGTQWRKHYNIDQTREWGKTNSLSGRMQFGKLSGIYSKTGFAIIQKRGHRKKIVKETENLSVLGLKRRGNSTHRETAGRIKRKHNRVNTSRTGQMVQSNIYNSEASLEMKENSGCECTEQ</sequence>
<protein>
    <submittedName>
        <fullName evidence="1">Uncharacterized protein</fullName>
    </submittedName>
</protein>
<name>A0A5J4VA28_9EUKA</name>
<evidence type="ECO:0000313" key="1">
    <source>
        <dbReference type="EMBL" id="KAA6379280.1"/>
    </source>
</evidence>
<evidence type="ECO:0000313" key="2">
    <source>
        <dbReference type="Proteomes" id="UP000324800"/>
    </source>
</evidence>
<dbReference type="Proteomes" id="UP000324800">
    <property type="component" value="Unassembled WGS sequence"/>
</dbReference>
<comment type="caution">
    <text evidence="1">The sequence shown here is derived from an EMBL/GenBank/DDBJ whole genome shotgun (WGS) entry which is preliminary data.</text>
</comment>
<dbReference type="EMBL" id="SNRW01008590">
    <property type="protein sequence ID" value="KAA6379280.1"/>
    <property type="molecule type" value="Genomic_DNA"/>
</dbReference>
<dbReference type="AlphaFoldDB" id="A0A5J4VA28"/>